<dbReference type="InterPro" id="IPR050585">
    <property type="entry name" value="Xaa-Pro_dipeptidyl-ppase/CocE"/>
</dbReference>
<dbReference type="Pfam" id="PF02129">
    <property type="entry name" value="Peptidase_S15"/>
    <property type="match status" value="1"/>
</dbReference>
<dbReference type="EMBL" id="CYRX01000011">
    <property type="protein sequence ID" value="CUH59778.1"/>
    <property type="molecule type" value="Genomic_DNA"/>
</dbReference>
<dbReference type="InterPro" id="IPR000383">
    <property type="entry name" value="Xaa-Pro-like_dom"/>
</dbReference>
<reference evidence="3 4" key="1">
    <citation type="submission" date="2015-09" db="EMBL/GenBank/DDBJ databases">
        <authorList>
            <consortium name="Swine Surveillance"/>
        </authorList>
    </citation>
    <scope>NUCLEOTIDE SEQUENCE [LARGE SCALE GENOMIC DNA]</scope>
    <source>
        <strain evidence="3 4">CECT 5294</strain>
    </source>
</reference>
<dbReference type="eggNOG" id="COG2936">
    <property type="taxonomic scope" value="Bacteria"/>
</dbReference>
<dbReference type="NCBIfam" id="TIGR00976">
    <property type="entry name" value="CocE_NonD"/>
    <property type="match status" value="1"/>
</dbReference>
<dbReference type="SMART" id="SM00939">
    <property type="entry name" value="PepX_C"/>
    <property type="match status" value="1"/>
</dbReference>
<dbReference type="Gene3D" id="3.40.50.1820">
    <property type="entry name" value="alpha/beta hydrolase"/>
    <property type="match status" value="1"/>
</dbReference>
<dbReference type="GO" id="GO:0008239">
    <property type="term" value="F:dipeptidyl-peptidase activity"/>
    <property type="evidence" value="ECO:0007669"/>
    <property type="project" value="InterPro"/>
</dbReference>
<dbReference type="STRING" id="266809.PM03_08835"/>
<dbReference type="InterPro" id="IPR029058">
    <property type="entry name" value="AB_hydrolase_fold"/>
</dbReference>
<protein>
    <submittedName>
        <fullName evidence="3">Cocaine esterase</fullName>
        <ecNumber evidence="3">3.1.1.84</ecNumber>
    </submittedName>
</protein>
<dbReference type="InterPro" id="IPR005674">
    <property type="entry name" value="CocE/Ser_esterase"/>
</dbReference>
<dbReference type="SUPFAM" id="SSF49785">
    <property type="entry name" value="Galactose-binding domain-like"/>
    <property type="match status" value="1"/>
</dbReference>
<feature type="domain" description="Xaa-Pro dipeptidyl-peptidase C-terminal" evidence="2">
    <location>
        <begin position="289"/>
        <end position="539"/>
    </location>
</feature>
<dbReference type="EC" id="3.1.1.84" evidence="3"/>
<dbReference type="SUPFAM" id="SSF53474">
    <property type="entry name" value="alpha/beta-Hydrolases"/>
    <property type="match status" value="1"/>
</dbReference>
<dbReference type="Pfam" id="PF08530">
    <property type="entry name" value="PepX_C"/>
    <property type="match status" value="1"/>
</dbReference>
<dbReference type="Gene3D" id="2.60.120.260">
    <property type="entry name" value="Galactose-binding domain-like"/>
    <property type="match status" value="1"/>
</dbReference>
<evidence type="ECO:0000313" key="3">
    <source>
        <dbReference type="EMBL" id="CUH59778.1"/>
    </source>
</evidence>
<keyword evidence="1 3" id="KW-0378">Hydrolase</keyword>
<dbReference type="PANTHER" id="PTHR43056:SF10">
    <property type="entry name" value="COCE_NOND FAMILY, PUTATIVE (AFU_ORTHOLOGUE AFUA_7G00600)-RELATED"/>
    <property type="match status" value="1"/>
</dbReference>
<evidence type="ECO:0000313" key="4">
    <source>
        <dbReference type="Proteomes" id="UP000051298"/>
    </source>
</evidence>
<accession>A0A0N7LT58</accession>
<sequence length="659" mass="72169">MDTVTEFPFPVSEDPHILIPLTDGTRLSARIWRAEGAGPVPVILEYIPYRKRDGTAVRDALGHPYLAGHGYACVRVDTRGNGESEGVMHDEYTETELSDACDVIAWLAAQDWCSGTVGMQGISWGGFNSLQVAMRRPPALKAVITLCSTTDRYADDIHYKGGVMLGENPGWAATALSWFSVPPDPALVGDAWREMWQQRLEATPDLATRWAQHSHRDDYWKHGSVCEDWDAIEAAVLAVGGWHDGYRNTPAALLENLSAPCRAIVGPWNHKYPHIGVPGPQIGFLDEMLRWYDHWLKGAETGVMDDPPYRAWMMESIKPEVSPTTRPGVWVGQEGVADAPTLALHLNGDVLADTAGTVDALARTEAAHGLSAGEFFPFGFGPGELPADQRPDDALALCFDSAPLEDEVQILGAPNVRLTLSADQTHAQVVVRLCDLRPDGTSALITMGMLNLRHRSGHDVPVDVAPGATMEIDVPLDQIAYRLPKGHRLRIAIAPSYFPFAFPSPKPVTLHVTGGALEVPRRTGAEWSGFGPPRSAPPLVTETLAPRAESKRIITDHGARTITTEITGDDGVYRDTTHGLETGLCVHETFTIPMDNPGAASARFHWTRSKGRGAWQVRTECEVYQRGDGPDFAITSWIKAWEGDTLVFERTWDTRVPRG</sequence>
<dbReference type="AlphaFoldDB" id="A0A0N7LT58"/>
<dbReference type="Proteomes" id="UP000051298">
    <property type="component" value="Unassembled WGS sequence"/>
</dbReference>
<dbReference type="Gene3D" id="1.10.3020.10">
    <property type="entry name" value="alpha-amino acid ester hydrolase ( Helical cap domain)"/>
    <property type="match status" value="1"/>
</dbReference>
<dbReference type="InterPro" id="IPR013736">
    <property type="entry name" value="Xaa-Pro_dipept_C"/>
</dbReference>
<organism evidence="3 4">
    <name type="scientific">Thalassobacter stenotrophicus</name>
    <dbReference type="NCBI Taxonomy" id="266809"/>
    <lineage>
        <taxon>Bacteria</taxon>
        <taxon>Pseudomonadati</taxon>
        <taxon>Pseudomonadota</taxon>
        <taxon>Alphaproteobacteria</taxon>
        <taxon>Rhodobacterales</taxon>
        <taxon>Roseobacteraceae</taxon>
        <taxon>Thalassobacter</taxon>
    </lineage>
</organism>
<dbReference type="InterPro" id="IPR008979">
    <property type="entry name" value="Galactose-bd-like_sf"/>
</dbReference>
<dbReference type="PANTHER" id="PTHR43056">
    <property type="entry name" value="PEPTIDASE S9 PROLYL OLIGOPEPTIDASE"/>
    <property type="match status" value="1"/>
</dbReference>
<proteinExistence type="predicted"/>
<dbReference type="RefSeq" id="WP_058122905.1">
    <property type="nucleotide sequence ID" value="NZ_CYRX01000011.1"/>
</dbReference>
<gene>
    <name evidence="3" type="primary">cocE</name>
    <name evidence="3" type="ORF">THS5294_01066</name>
</gene>
<evidence type="ECO:0000256" key="1">
    <source>
        <dbReference type="ARBA" id="ARBA00022801"/>
    </source>
</evidence>
<evidence type="ECO:0000259" key="2">
    <source>
        <dbReference type="SMART" id="SM00939"/>
    </source>
</evidence>
<name>A0A0N7LT58_9RHOB</name>